<dbReference type="PANTHER" id="PTHR43537:SF51">
    <property type="entry name" value="HTH-TYPE TRANSCRIPTIONAL REGULATOR LGOR-RELATED"/>
    <property type="match status" value="1"/>
</dbReference>
<dbReference type="InterPro" id="IPR000524">
    <property type="entry name" value="Tscrpt_reg_HTH_GntR"/>
</dbReference>
<dbReference type="Pfam" id="PF07729">
    <property type="entry name" value="FCD"/>
    <property type="match status" value="1"/>
</dbReference>
<dbReference type="EMBL" id="NCWY01000004">
    <property type="protein sequence ID" value="PAK96205.1"/>
    <property type="molecule type" value="Genomic_DNA"/>
</dbReference>
<comment type="caution">
    <text evidence="4">The sequence shown here is derived from an EMBL/GenBank/DDBJ whole genome shotgun (WGS) entry which is preliminary data.</text>
</comment>
<keyword evidence="3" id="KW-0804">Transcription</keyword>
<dbReference type="Gene3D" id="1.20.120.530">
    <property type="entry name" value="GntR ligand-binding domain-like"/>
    <property type="match status" value="1"/>
</dbReference>
<gene>
    <name evidence="4" type="ORF">B8X04_05470</name>
</gene>
<proteinExistence type="predicted"/>
<dbReference type="SMART" id="SM00895">
    <property type="entry name" value="FCD"/>
    <property type="match status" value="1"/>
</dbReference>
<organism evidence="4 5">
    <name type="scientific">Brevibacterium casei</name>
    <dbReference type="NCBI Taxonomy" id="33889"/>
    <lineage>
        <taxon>Bacteria</taxon>
        <taxon>Bacillati</taxon>
        <taxon>Actinomycetota</taxon>
        <taxon>Actinomycetes</taxon>
        <taxon>Micrococcales</taxon>
        <taxon>Brevibacteriaceae</taxon>
        <taxon>Brevibacterium</taxon>
    </lineage>
</organism>
<dbReference type="AlphaFoldDB" id="A0A269ZEP6"/>
<evidence type="ECO:0000313" key="4">
    <source>
        <dbReference type="EMBL" id="PAK96205.1"/>
    </source>
</evidence>
<dbReference type="SUPFAM" id="SSF46785">
    <property type="entry name" value="Winged helix' DNA-binding domain"/>
    <property type="match status" value="1"/>
</dbReference>
<keyword evidence="1" id="KW-0805">Transcription regulation</keyword>
<dbReference type="Pfam" id="PF00392">
    <property type="entry name" value="GntR"/>
    <property type="match status" value="1"/>
</dbReference>
<keyword evidence="2" id="KW-0238">DNA-binding</keyword>
<evidence type="ECO:0000313" key="5">
    <source>
        <dbReference type="Proteomes" id="UP000216867"/>
    </source>
</evidence>
<sequence length="229" mass="25050">MTSETRALTTSPVDRAVALVSDRASRLEPGQRLGTKGALQVECGVSKGTFNEALRLLQHRGIITLRPGPGGGLFAAEPTPMARLGNSLLALDADSTTVEDAMRVRDSLEPLLASDAVDHGSLKDVRDLWEHIGQMRAAVEAEDANRFLEANWGLHRRIAEITPNQLLRSIYLNLMAIIDDHTLDVLPVADTPLESFIAERLQLHIDIVEAIEARDRDRTAELMRVHAGG</sequence>
<dbReference type="InterPro" id="IPR036388">
    <property type="entry name" value="WH-like_DNA-bd_sf"/>
</dbReference>
<dbReference type="PANTHER" id="PTHR43537">
    <property type="entry name" value="TRANSCRIPTIONAL REGULATOR, GNTR FAMILY"/>
    <property type="match status" value="1"/>
</dbReference>
<evidence type="ECO:0000256" key="3">
    <source>
        <dbReference type="ARBA" id="ARBA00023163"/>
    </source>
</evidence>
<dbReference type="Gene3D" id="1.10.10.10">
    <property type="entry name" value="Winged helix-like DNA-binding domain superfamily/Winged helix DNA-binding domain"/>
    <property type="match status" value="1"/>
</dbReference>
<accession>A0A269ZEP6</accession>
<reference evidence="4 5" key="1">
    <citation type="submission" date="2017-04" db="EMBL/GenBank/DDBJ databases">
        <title>Kefir bacterial isolates.</title>
        <authorList>
            <person name="Kim Y."/>
            <person name="Blasche S."/>
            <person name="Patil K.R."/>
        </authorList>
    </citation>
    <scope>NUCLEOTIDE SEQUENCE [LARGE SCALE GENOMIC DNA]</scope>
    <source>
        <strain evidence="4 5">OG2</strain>
    </source>
</reference>
<dbReference type="Proteomes" id="UP000216867">
    <property type="component" value="Unassembled WGS sequence"/>
</dbReference>
<dbReference type="InterPro" id="IPR008920">
    <property type="entry name" value="TF_FadR/GntR_C"/>
</dbReference>
<evidence type="ECO:0000256" key="2">
    <source>
        <dbReference type="ARBA" id="ARBA00023125"/>
    </source>
</evidence>
<dbReference type="RefSeq" id="WP_095375671.1">
    <property type="nucleotide sequence ID" value="NZ_CP068173.1"/>
</dbReference>
<dbReference type="SUPFAM" id="SSF48008">
    <property type="entry name" value="GntR ligand-binding domain-like"/>
    <property type="match status" value="1"/>
</dbReference>
<dbReference type="PROSITE" id="PS50949">
    <property type="entry name" value="HTH_GNTR"/>
    <property type="match status" value="1"/>
</dbReference>
<protein>
    <submittedName>
        <fullName evidence="4">GntR family transcriptional regulator</fullName>
    </submittedName>
</protein>
<dbReference type="InterPro" id="IPR036390">
    <property type="entry name" value="WH_DNA-bd_sf"/>
</dbReference>
<dbReference type="GO" id="GO:0003677">
    <property type="term" value="F:DNA binding"/>
    <property type="evidence" value="ECO:0007669"/>
    <property type="project" value="UniProtKB-KW"/>
</dbReference>
<name>A0A269ZEP6_9MICO</name>
<evidence type="ECO:0000256" key="1">
    <source>
        <dbReference type="ARBA" id="ARBA00023015"/>
    </source>
</evidence>
<dbReference type="GO" id="GO:0003700">
    <property type="term" value="F:DNA-binding transcription factor activity"/>
    <property type="evidence" value="ECO:0007669"/>
    <property type="project" value="InterPro"/>
</dbReference>
<dbReference type="InterPro" id="IPR011711">
    <property type="entry name" value="GntR_C"/>
</dbReference>